<keyword evidence="2" id="KW-0472">Membrane</keyword>
<dbReference type="VEuPathDB" id="ToxoDB:ETH_00020935"/>
<keyword evidence="2" id="KW-0812">Transmembrane</keyword>
<keyword evidence="4" id="KW-1185">Reference proteome</keyword>
<organism evidence="3 4">
    <name type="scientific">Eimeria tenella</name>
    <name type="common">Coccidian parasite</name>
    <dbReference type="NCBI Taxonomy" id="5802"/>
    <lineage>
        <taxon>Eukaryota</taxon>
        <taxon>Sar</taxon>
        <taxon>Alveolata</taxon>
        <taxon>Apicomplexa</taxon>
        <taxon>Conoidasida</taxon>
        <taxon>Coccidia</taxon>
        <taxon>Eucoccidiorida</taxon>
        <taxon>Eimeriorina</taxon>
        <taxon>Eimeriidae</taxon>
        <taxon>Eimeria</taxon>
    </lineage>
</organism>
<protein>
    <submittedName>
        <fullName evidence="3">Uncharacterized protein</fullName>
    </submittedName>
</protein>
<evidence type="ECO:0000313" key="4">
    <source>
        <dbReference type="Proteomes" id="UP000030747"/>
    </source>
</evidence>
<feature type="transmembrane region" description="Helical" evidence="2">
    <location>
        <begin position="208"/>
        <end position="228"/>
    </location>
</feature>
<gene>
    <name evidence="3" type="ORF">ETH_00020935</name>
</gene>
<dbReference type="OrthoDB" id="10512139at2759"/>
<feature type="compositionally biased region" description="Low complexity" evidence="1">
    <location>
        <begin position="83"/>
        <end position="104"/>
    </location>
</feature>
<dbReference type="EMBL" id="HG675067">
    <property type="protein sequence ID" value="CDJ40260.1"/>
    <property type="molecule type" value="Genomic_DNA"/>
</dbReference>
<dbReference type="RefSeq" id="XP_013231013.1">
    <property type="nucleotide sequence ID" value="XM_013375559.1"/>
</dbReference>
<dbReference type="Proteomes" id="UP000030747">
    <property type="component" value="Unassembled WGS sequence"/>
</dbReference>
<reference evidence="3" key="2">
    <citation type="submission" date="2013-10" db="EMBL/GenBank/DDBJ databases">
        <authorList>
            <person name="Aslett M."/>
        </authorList>
    </citation>
    <scope>NUCLEOTIDE SEQUENCE [LARGE SCALE GENOMIC DNA]</scope>
    <source>
        <strain evidence="3">Houghton</strain>
    </source>
</reference>
<evidence type="ECO:0000256" key="2">
    <source>
        <dbReference type="SAM" id="Phobius"/>
    </source>
</evidence>
<dbReference type="AlphaFoldDB" id="U6KXP0"/>
<feature type="transmembrane region" description="Helical" evidence="2">
    <location>
        <begin position="113"/>
        <end position="140"/>
    </location>
</feature>
<feature type="transmembrane region" description="Helical" evidence="2">
    <location>
        <begin position="176"/>
        <end position="196"/>
    </location>
</feature>
<keyword evidence="2" id="KW-1133">Transmembrane helix</keyword>
<sequence>MAALIALSTAPTALSFTVKELLLRSYEKKQQLLLQEQQTAADDDSGRLLPLLQQQQQRQAQQQEQQEEQLLHQQSGRTGGPNQQQRQQQQAQQSARSSSSSSSTAAAGNRSSLALLLVCWGVTVSSLFWCIILAPVNAFIVKSLCQHAPLAYGVYALINLLFNFAALTLVATGSALLSFLAMKAILPFAVLLYALLPLPLLPAADAAVSAAVLVSLSLILSGVVLFHLESVRCMNTYAGGNPPCCWPLRGCRFLN</sequence>
<dbReference type="GeneID" id="25253305"/>
<feature type="transmembrane region" description="Helical" evidence="2">
    <location>
        <begin position="152"/>
        <end position="170"/>
    </location>
</feature>
<accession>U6KXP0</accession>
<evidence type="ECO:0000256" key="1">
    <source>
        <dbReference type="SAM" id="MobiDB-lite"/>
    </source>
</evidence>
<evidence type="ECO:0000313" key="3">
    <source>
        <dbReference type="EMBL" id="CDJ40260.1"/>
    </source>
</evidence>
<proteinExistence type="predicted"/>
<dbReference type="VEuPathDB" id="ToxoDB:ETH2_0301700"/>
<reference evidence="3" key="1">
    <citation type="submission" date="2013-10" db="EMBL/GenBank/DDBJ databases">
        <title>Genomic analysis of the causative agents of coccidiosis in chickens.</title>
        <authorList>
            <person name="Reid A.J."/>
            <person name="Blake D."/>
            <person name="Billington K."/>
            <person name="Browne H."/>
            <person name="Dunn M."/>
            <person name="Hung S."/>
            <person name="Kawahara F."/>
            <person name="Miranda-Saavedra D."/>
            <person name="Mourier T."/>
            <person name="Nagra H."/>
            <person name="Otto T.D."/>
            <person name="Rawlings N."/>
            <person name="Sanchez A."/>
            <person name="Sanders M."/>
            <person name="Subramaniam C."/>
            <person name="Tay Y."/>
            <person name="Dear P."/>
            <person name="Doerig C."/>
            <person name="Gruber A."/>
            <person name="Parkinson J."/>
            <person name="Shirley M."/>
            <person name="Wan K.L."/>
            <person name="Berriman M."/>
            <person name="Tomley F."/>
            <person name="Pain A."/>
        </authorList>
    </citation>
    <scope>NUCLEOTIDE SEQUENCE [LARGE SCALE GENOMIC DNA]</scope>
    <source>
        <strain evidence="3">Houghton</strain>
    </source>
</reference>
<name>U6KXP0_EIMTE</name>
<feature type="region of interest" description="Disordered" evidence="1">
    <location>
        <begin position="62"/>
        <end position="104"/>
    </location>
</feature>